<dbReference type="PANTHER" id="PTHR43739:SF5">
    <property type="entry name" value="EXO-ALPHA-SIALIDASE"/>
    <property type="match status" value="1"/>
</dbReference>
<dbReference type="Gene3D" id="2.60.120.560">
    <property type="entry name" value="Exo-inulinase, domain 1"/>
    <property type="match status" value="1"/>
</dbReference>
<evidence type="ECO:0000256" key="1">
    <source>
        <dbReference type="ARBA" id="ARBA00022737"/>
    </source>
</evidence>
<gene>
    <name evidence="3" type="ORF">Sv326_0615</name>
</gene>
<proteinExistence type="predicted"/>
<dbReference type="InterPro" id="IPR036278">
    <property type="entry name" value="Sialidase_sf"/>
</dbReference>
<dbReference type="SUPFAM" id="SSF110296">
    <property type="entry name" value="Oligoxyloglucan reducing end-specific cellobiohydrolase"/>
    <property type="match status" value="5"/>
</dbReference>
<reference evidence="4" key="1">
    <citation type="submission" date="2020-07" db="EMBL/GenBank/DDBJ databases">
        <title>Metabolic diversity and evolutionary history of the archaeal phylum ###Micrarchaeota### uncovered from a freshwater lake metagenome.</title>
        <authorList>
            <person name="Kadnikov V.V."/>
            <person name="Savvichev A.S."/>
            <person name="Mardanov A.V."/>
            <person name="Beletsky A.V."/>
            <person name="Chupakov A.V."/>
            <person name="Kokryatskaya N.M."/>
            <person name="Pimenov N.V."/>
            <person name="Ravin N.V."/>
        </authorList>
    </citation>
    <scope>NUCLEOTIDE SEQUENCE [LARGE SCALE GENOMIC DNA]</scope>
</reference>
<dbReference type="InterPro" id="IPR052025">
    <property type="entry name" value="Xyloglucanase_GH74"/>
</dbReference>
<dbReference type="SUPFAM" id="SSF50939">
    <property type="entry name" value="Sialidases"/>
    <property type="match status" value="1"/>
</dbReference>
<feature type="domain" description="Sortilin N-terminal" evidence="2">
    <location>
        <begin position="613"/>
        <end position="744"/>
    </location>
</feature>
<dbReference type="InterPro" id="IPR031778">
    <property type="entry name" value="Sortilin_N"/>
</dbReference>
<dbReference type="CDD" id="cd15482">
    <property type="entry name" value="Sialidase_non-viral"/>
    <property type="match status" value="1"/>
</dbReference>
<evidence type="ECO:0000313" key="3">
    <source>
        <dbReference type="EMBL" id="QLJ52790.1"/>
    </source>
</evidence>
<accession>A0A7D5XJN4</accession>
<dbReference type="Proteomes" id="UP000510821">
    <property type="component" value="Chromosome"/>
</dbReference>
<keyword evidence="1" id="KW-0677">Repeat</keyword>
<sequence>MNKSIFAIVLLLVLIMVIAYFLGKAVEKGEDRGKDVSRLLGISWESINGPPGGRVTALIQNSYKHNELYALTARGVYKSEDKGESWRLMKGLEDKWVNSIAAYKDRLFVCADGVSYYDGTETLVKVYDGRCERLAISSDKIFVATAGRKKEELQVLYSDLKSGSFDWHDMSPSASELRDITLPSADTGFDCIINVPHIVTVGNRILANIMVEMGGGSGECSNGQLYKSEDLGKTWSKVGLNKSDELVISNIVRDPNDEEHVIVTLKHKLHDSYLPLYMFLRESYDGGLTWSPVTNIANFEVNFVGDVDITESSYYITLPKGGQFLKLNKLNKSDYELIDQPRAEGYDKDLIFYLQELLFDLDDPKIVYGRTNDMWAYGLVKSEDNMQTWRKMDRDIVASSPSIVIVHPTDPNIIFTTGNTAHEAYFTEDGGKTWKPFSRIAFGDELKIDPNNPNHLILIDENTALFESYNLGKNFSGINWPSGGNSSFSSAKVFDFEIAKDDPNKIYVSNMGVGISKSNLSQPWEPWRYLLNSPDYVYSMKLDPEDSNILYASYSPKIFENYASVWRYSKYQEKNSGWSEILRVENSRGITSLEFDESNPDNIYAGVIGKEGTIYSSPDRGKTWSKLDEDLTFTTIWGHSQLQIDPRDKNAVYAGTWGGGTYKTINGGKDWSLLDENHTFSPTCLAISEKNPNVMYACDRTSPKIHKSTDAGKSWTEYYDFGKDYMLTSAVAIDPDDPDTIYASAFKPPMAHLGGLVKITNGQATPIGKDLPRSVIEIEIDPKNKNTIYAATHIHGVYKSTNGGNNWEELDDKNNGLPRIGVYDIDVDPKNSEILYATALCGPLPDYMVPPQAVQLLTGFKNLDPNGKCGVYKSVDGGKRWSLILATVSEARGIDIDPKNPNNLYVADMMGGVWVSNDAGENWRQENNGLGSISMTSVKIKDDYIYASTQGSGVYSGVINKDGLITWDRSRSNKPKTYVYKIQIEVDPTNSKRIYASAYPGGLLRSDDGGKNWNDKNFLTPSIKVDDPVLQGYYSFDIDPKNTSIIWMGVYGKGMLVSYDGMDFDMFADGDNNTMRGKRITSVRINPNADEVYAGSQEGVFVTKDNGKDWEAMNDGLETLDIRSLKIANITYPPFVDDFEDGKADGWGFWSVVENVGGWSVVQENGNHVLQGIDHAGVGTGSDSWSDYTFESKVKLIEGGIHVNYRAGEAGRRYAIGMYENSMYLMKSTAPNVHIRLVDVELPLGEDWNTVKIVGKGGNIKVYVNNVLKIDYTDNEPVLNGGINFESLPDSKVYVDDVNVTIDVVESTVYAGTAGYGIYKFDPLNKKWQNTGRTLGFGWWNPWDRRMYQFSSLLFDPDVPGRVYLGHFPSGFYISEDNGHAWRDSSVGLGNDGMFSLYMHPYNHSILFGGTYNGIAKSEDGGKTWKLKGKKGIENLRGEGAWKVWEKQTKGIMPPEQWPYVVAIDSNNPNIIYTTTKNGKNKGYCQRNMNMLGGYDRNHFCGIVMKSTDGGEIWSEIMKGLNWGSEFYTLIIYPKNHSVLFLSSNKGVYISTNAGESWNPINEGLPTPTSLYPNQVRDNVADNLALTPDNNYLILGLTNYGAWRADLSKLNLSSS</sequence>
<organism evidence="3 4">
    <name type="scientific">Fermentimicrarchaeum limneticum</name>
    <dbReference type="NCBI Taxonomy" id="2795018"/>
    <lineage>
        <taxon>Archaea</taxon>
        <taxon>Candidatus Micrarchaeota</taxon>
        <taxon>Candidatus Fermentimicrarchaeales</taxon>
        <taxon>Candidatus Fermentimicrarchaeaceae</taxon>
        <taxon>Candidatus Fermentimicrarchaeum</taxon>
    </lineage>
</organism>
<dbReference type="Pfam" id="PF15902">
    <property type="entry name" value="Sortilin-Vps10"/>
    <property type="match status" value="1"/>
</dbReference>
<dbReference type="InterPro" id="IPR015943">
    <property type="entry name" value="WD40/YVTN_repeat-like_dom_sf"/>
</dbReference>
<name>A0A7D5XJN4_FERL1</name>
<dbReference type="EMBL" id="CP058998">
    <property type="protein sequence ID" value="QLJ52790.1"/>
    <property type="molecule type" value="Genomic_DNA"/>
</dbReference>
<evidence type="ECO:0000259" key="2">
    <source>
        <dbReference type="Pfam" id="PF15902"/>
    </source>
</evidence>
<dbReference type="Gene3D" id="2.130.10.10">
    <property type="entry name" value="YVTN repeat-like/Quinoprotein amine dehydrogenase"/>
    <property type="match status" value="8"/>
</dbReference>
<dbReference type="GO" id="GO:0010411">
    <property type="term" value="P:xyloglucan metabolic process"/>
    <property type="evidence" value="ECO:0007669"/>
    <property type="project" value="TreeGrafter"/>
</dbReference>
<evidence type="ECO:0000313" key="4">
    <source>
        <dbReference type="Proteomes" id="UP000510821"/>
    </source>
</evidence>
<dbReference type="KEGG" id="flt:Sv326_0615"/>
<dbReference type="PANTHER" id="PTHR43739">
    <property type="entry name" value="XYLOGLUCANASE (EUROFUNG)"/>
    <property type="match status" value="1"/>
</dbReference>
<protein>
    <recommendedName>
        <fullName evidence="2">Sortilin N-terminal domain-containing protein</fullName>
    </recommendedName>
</protein>